<dbReference type="Proteomes" id="UP001215280">
    <property type="component" value="Unassembled WGS sequence"/>
</dbReference>
<sequence>MRMMSTSAQDMHSRCSKCKVDPTVDQADKEKVWTPWYLTRHEEQFHSVEMQLARWYKKHATCLLCALDGCPAQLPRQSYTRHINPANGYHVGDQRLPQAVEYVVALPSNFLSDEELVAEEERWAREFANLTLPSNFLSDEELVAEEERWAREFANLTLPSNFLSDEELVAEEERWAREFANLTLPSSFLQEPAMVVDHKAVLEA</sequence>
<protein>
    <submittedName>
        <fullName evidence="1">Uncharacterized protein</fullName>
    </submittedName>
</protein>
<evidence type="ECO:0000313" key="1">
    <source>
        <dbReference type="EMBL" id="KAJ7746735.1"/>
    </source>
</evidence>
<name>A0AAD7IMR6_9AGAR</name>
<dbReference type="AlphaFoldDB" id="A0AAD7IMR6"/>
<accession>A0AAD7IMR6</accession>
<comment type="caution">
    <text evidence="1">The sequence shown here is derived from an EMBL/GenBank/DDBJ whole genome shotgun (WGS) entry which is preliminary data.</text>
</comment>
<gene>
    <name evidence="1" type="ORF">DFH07DRAFT_1062912</name>
</gene>
<keyword evidence="2" id="KW-1185">Reference proteome</keyword>
<evidence type="ECO:0000313" key="2">
    <source>
        <dbReference type="Proteomes" id="UP001215280"/>
    </source>
</evidence>
<proteinExistence type="predicted"/>
<organism evidence="1 2">
    <name type="scientific">Mycena maculata</name>
    <dbReference type="NCBI Taxonomy" id="230809"/>
    <lineage>
        <taxon>Eukaryota</taxon>
        <taxon>Fungi</taxon>
        <taxon>Dikarya</taxon>
        <taxon>Basidiomycota</taxon>
        <taxon>Agaricomycotina</taxon>
        <taxon>Agaricomycetes</taxon>
        <taxon>Agaricomycetidae</taxon>
        <taxon>Agaricales</taxon>
        <taxon>Marasmiineae</taxon>
        <taxon>Mycenaceae</taxon>
        <taxon>Mycena</taxon>
    </lineage>
</organism>
<reference evidence="1" key="1">
    <citation type="submission" date="2023-03" db="EMBL/GenBank/DDBJ databases">
        <title>Massive genome expansion in bonnet fungi (Mycena s.s.) driven by repeated elements and novel gene families across ecological guilds.</title>
        <authorList>
            <consortium name="Lawrence Berkeley National Laboratory"/>
            <person name="Harder C.B."/>
            <person name="Miyauchi S."/>
            <person name="Viragh M."/>
            <person name="Kuo A."/>
            <person name="Thoen E."/>
            <person name="Andreopoulos B."/>
            <person name="Lu D."/>
            <person name="Skrede I."/>
            <person name="Drula E."/>
            <person name="Henrissat B."/>
            <person name="Morin E."/>
            <person name="Kohler A."/>
            <person name="Barry K."/>
            <person name="LaButti K."/>
            <person name="Morin E."/>
            <person name="Salamov A."/>
            <person name="Lipzen A."/>
            <person name="Mereny Z."/>
            <person name="Hegedus B."/>
            <person name="Baldrian P."/>
            <person name="Stursova M."/>
            <person name="Weitz H."/>
            <person name="Taylor A."/>
            <person name="Grigoriev I.V."/>
            <person name="Nagy L.G."/>
            <person name="Martin F."/>
            <person name="Kauserud H."/>
        </authorList>
    </citation>
    <scope>NUCLEOTIDE SEQUENCE</scope>
    <source>
        <strain evidence="1">CBHHK188m</strain>
    </source>
</reference>
<dbReference type="EMBL" id="JARJLG010000097">
    <property type="protein sequence ID" value="KAJ7746735.1"/>
    <property type="molecule type" value="Genomic_DNA"/>
</dbReference>